<reference evidence="2" key="1">
    <citation type="submission" date="2017-12" db="EMBL/GenBank/DDBJ databases">
        <title>FDA dAtabase for Regulatory Grade micrObial Sequences (FDA-ARGOS): Supporting development and validation of Infectious Disease Dx tests.</title>
        <authorList>
            <person name="Hoffmann M."/>
            <person name="Allard M."/>
            <person name="Evans P."/>
            <person name="Brown E."/>
            <person name="Tallon L.J."/>
            <person name="Sadzewicz L."/>
            <person name="Sengamalay N."/>
            <person name="Ott S."/>
            <person name="Godinez A."/>
            <person name="Nagaraj S."/>
            <person name="Vavikolanu K."/>
            <person name="Aluvathingal J."/>
            <person name="Nadendla S."/>
            <person name="Hobson J."/>
            <person name="Sichtig H."/>
        </authorList>
    </citation>
    <scope>NUCLEOTIDE SEQUENCE [LARGE SCALE GENOMIC DNA]</scope>
    <source>
        <strain evidence="2">LMG 3418</strain>
    </source>
</reference>
<proteinExistence type="predicted"/>
<protein>
    <submittedName>
        <fullName evidence="1">ATPase</fullName>
    </submittedName>
</protein>
<accession>A0ABN5HQ45</accession>
<name>A0ABN5HQ45_9VIBR</name>
<organism evidence="1 2">
    <name type="scientific">Vibrio diabolicus</name>
    <dbReference type="NCBI Taxonomy" id="50719"/>
    <lineage>
        <taxon>Bacteria</taxon>
        <taxon>Pseudomonadati</taxon>
        <taxon>Pseudomonadota</taxon>
        <taxon>Gammaproteobacteria</taxon>
        <taxon>Vibrionales</taxon>
        <taxon>Vibrionaceae</taxon>
        <taxon>Vibrio</taxon>
        <taxon>Vibrio diabolicus subgroup</taxon>
    </lineage>
</organism>
<dbReference type="Proteomes" id="UP000237665">
    <property type="component" value="Chromosome 1"/>
</dbReference>
<evidence type="ECO:0000313" key="1">
    <source>
        <dbReference type="EMBL" id="AVH28652.1"/>
    </source>
</evidence>
<dbReference type="EMBL" id="CP014134">
    <property type="protein sequence ID" value="AVH28652.1"/>
    <property type="molecule type" value="Genomic_DNA"/>
</dbReference>
<keyword evidence="2" id="KW-1185">Reference proteome</keyword>
<sequence>MRLRYSLDWGYEFDLVNSLGEHKAVSSCAELKDAKASEFGAAKAFEHVALMAYLSECQTWLEMAKLGPSKYSYLSDFKLDETLPDNAPSALAFVISNESADRAKSLSTWNEADKIKQVKVTDKRTTEYYDATDGLQVVTIKAKGDYNADGLEDIIISKENSVLSGSYSSSHGYVLTRLSEGSQLKVLAEW</sequence>
<gene>
    <name evidence="1" type="ORF">AL468_04165</name>
</gene>
<evidence type="ECO:0000313" key="2">
    <source>
        <dbReference type="Proteomes" id="UP000237665"/>
    </source>
</evidence>